<keyword evidence="1" id="KW-1133">Transmembrane helix</keyword>
<evidence type="ECO:0000313" key="2">
    <source>
        <dbReference type="EMBL" id="REG81780.1"/>
    </source>
</evidence>
<dbReference type="InterPro" id="IPR023393">
    <property type="entry name" value="START-like_dom_sf"/>
</dbReference>
<gene>
    <name evidence="2" type="ORF">DFP81_11230</name>
</gene>
<dbReference type="AlphaFoldDB" id="A0A3E0DGC5"/>
<keyword evidence="1" id="KW-0812">Transmembrane</keyword>
<evidence type="ECO:0008006" key="4">
    <source>
        <dbReference type="Google" id="ProtNLM"/>
    </source>
</evidence>
<evidence type="ECO:0000313" key="3">
    <source>
        <dbReference type="Proteomes" id="UP000256542"/>
    </source>
</evidence>
<reference evidence="2 3" key="1">
    <citation type="submission" date="2018-08" db="EMBL/GenBank/DDBJ databases">
        <title>Genomic Encyclopedia of Type Strains, Phase III (KMG-III): the genomes of soil and plant-associated and newly described type strains.</title>
        <authorList>
            <person name="Whitman W."/>
        </authorList>
    </citation>
    <scope>NUCLEOTIDE SEQUENCE [LARGE SCALE GENOMIC DNA]</scope>
    <source>
        <strain evidence="2 3">CECT 7375</strain>
    </source>
</reference>
<protein>
    <recommendedName>
        <fullName evidence="4">Polyketide cyclase/dehydrase/lipid transport protein</fullName>
    </recommendedName>
</protein>
<dbReference type="RefSeq" id="WP_245959182.1">
    <property type="nucleotide sequence ID" value="NZ_QUNG01000012.1"/>
</dbReference>
<evidence type="ECO:0000256" key="1">
    <source>
        <dbReference type="SAM" id="Phobius"/>
    </source>
</evidence>
<organism evidence="2 3">
    <name type="scientific">Marinomonas pollencensis</name>
    <dbReference type="NCBI Taxonomy" id="491954"/>
    <lineage>
        <taxon>Bacteria</taxon>
        <taxon>Pseudomonadati</taxon>
        <taxon>Pseudomonadota</taxon>
        <taxon>Gammaproteobacteria</taxon>
        <taxon>Oceanospirillales</taxon>
        <taxon>Oceanospirillaceae</taxon>
        <taxon>Marinomonas</taxon>
    </lineage>
</organism>
<dbReference type="EMBL" id="QUNG01000012">
    <property type="protein sequence ID" value="REG81780.1"/>
    <property type="molecule type" value="Genomic_DNA"/>
</dbReference>
<comment type="caution">
    <text evidence="2">The sequence shown here is derived from an EMBL/GenBank/DDBJ whole genome shotgun (WGS) entry which is preliminary data.</text>
</comment>
<proteinExistence type="predicted"/>
<feature type="transmembrane region" description="Helical" evidence="1">
    <location>
        <begin position="21"/>
        <end position="38"/>
    </location>
</feature>
<sequence>MSKKSSSHPKALYQLRKVTRVSALVILAVVVLGFFLPTDYRVERSIIVNKPHDVVVNALLGGHSLPDWMFISGGKVDQHEGLFQPGDSVSISYADSADKGSLTFTTVTTNTIAFDVQPKAGVDLVRNTIYVSGDDASTNVDWEIEGQLRAGFLSPYLAFFANRIAGSNFEASLQRLKEKVEIAQ</sequence>
<keyword evidence="3" id="KW-1185">Reference proteome</keyword>
<accession>A0A3E0DGC5</accession>
<keyword evidence="1" id="KW-0472">Membrane</keyword>
<dbReference type="SUPFAM" id="SSF55961">
    <property type="entry name" value="Bet v1-like"/>
    <property type="match status" value="1"/>
</dbReference>
<name>A0A3E0DGC5_9GAMM</name>
<dbReference type="Gene3D" id="3.30.530.20">
    <property type="match status" value="1"/>
</dbReference>
<dbReference type="Proteomes" id="UP000256542">
    <property type="component" value="Unassembled WGS sequence"/>
</dbReference>